<dbReference type="GO" id="GO:0005737">
    <property type="term" value="C:cytoplasm"/>
    <property type="evidence" value="ECO:0007669"/>
    <property type="project" value="TreeGrafter"/>
</dbReference>
<comment type="subcellular location">
    <subcellularLocation>
        <location evidence="1">Cell membrane</location>
    </subcellularLocation>
</comment>
<name>N6UAS4_DENPD</name>
<keyword evidence="4 8" id="KW-0812">Transmembrane</keyword>
<sequence length="531" mass="59807">MELRYGWAVNKGVISLMAVGLLMVCTSTLMFVHHPLPTIVKMLFNFSEGSIFFNIWSAPPIDVFLKIYMFNVTNPKEFLSGKEKMNVSEIGPYVYREVLTNQNATFNDTDGTVTYQPHREIIFAPEKSVGDPKVDRVLTTNIALVGIQAYFKDLGFFASLGFSAAARSFGAEPIINITIDEYLWGYNDPLITYAHSILPFWIDFDKFGIFATMISRDNGNTLTMVRDPSKYHSQTESLLTEEERNSEYHLVKWNNLAGLTDWGYQRLPNKSLKKCQLIEGAFDGTILPKNLRANRSLTVFRKAFCRPVTLQFVRDTVGKQGLQQYEYKFDDNMFGVGETNECFCYKNKCVKGFQSIAPCYYGMPITLSQPHYLNADEAILKTVNGMNPNVEQHGSSCIIQPLVGAPLSGNMKIQVNIDVGQTIGNHKTVPFNNMQVPLFWVEITTAEMPTLMIITLHMLCNALPIILEIIKYLLGLGGLAMISGSALYILLKTPVRIPGRISFSNSEYVPFPIISIPSDLLDKCEKRMSLK</sequence>
<evidence type="ECO:0000256" key="8">
    <source>
        <dbReference type="SAM" id="Phobius"/>
    </source>
</evidence>
<dbReference type="OrthoDB" id="18585at2759"/>
<evidence type="ECO:0000256" key="3">
    <source>
        <dbReference type="ARBA" id="ARBA00022475"/>
    </source>
</evidence>
<dbReference type="Proteomes" id="UP000019118">
    <property type="component" value="Unassembled WGS sequence"/>
</dbReference>
<reference evidence="10" key="2">
    <citation type="submission" date="2024-08" db="UniProtKB">
        <authorList>
            <consortium name="EnsemblMetazoa"/>
        </authorList>
    </citation>
    <scope>IDENTIFICATION</scope>
</reference>
<dbReference type="KEGG" id="dpa:109539246"/>
<dbReference type="PANTHER" id="PTHR11923:SF104">
    <property type="entry name" value="FI07620P"/>
    <property type="match status" value="1"/>
</dbReference>
<dbReference type="GO" id="GO:0005044">
    <property type="term" value="F:scavenger receptor activity"/>
    <property type="evidence" value="ECO:0007669"/>
    <property type="project" value="TreeGrafter"/>
</dbReference>
<dbReference type="GO" id="GO:0005886">
    <property type="term" value="C:plasma membrane"/>
    <property type="evidence" value="ECO:0007669"/>
    <property type="project" value="UniProtKB-SubCell"/>
</dbReference>
<proteinExistence type="inferred from homology"/>
<comment type="similarity">
    <text evidence="2">Belongs to the CD36 family.</text>
</comment>
<evidence type="ECO:0000313" key="9">
    <source>
        <dbReference type="EMBL" id="ENN75732.1"/>
    </source>
</evidence>
<evidence type="ECO:0000313" key="11">
    <source>
        <dbReference type="Proteomes" id="UP000019118"/>
    </source>
</evidence>
<dbReference type="PANTHER" id="PTHR11923">
    <property type="entry name" value="SCAVENGER RECEPTOR CLASS B TYPE-1 SR-B1"/>
    <property type="match status" value="1"/>
</dbReference>
<dbReference type="Pfam" id="PF01130">
    <property type="entry name" value="CD36"/>
    <property type="match status" value="1"/>
</dbReference>
<dbReference type="PRINTS" id="PR01609">
    <property type="entry name" value="CD36FAMILY"/>
</dbReference>
<dbReference type="EMBL" id="KB741002">
    <property type="protein sequence ID" value="ENN75732.1"/>
    <property type="molecule type" value="Genomic_DNA"/>
</dbReference>
<organism evidence="9">
    <name type="scientific">Dendroctonus ponderosae</name>
    <name type="common">Mountain pine beetle</name>
    <dbReference type="NCBI Taxonomy" id="77166"/>
    <lineage>
        <taxon>Eukaryota</taxon>
        <taxon>Metazoa</taxon>
        <taxon>Ecdysozoa</taxon>
        <taxon>Arthropoda</taxon>
        <taxon>Hexapoda</taxon>
        <taxon>Insecta</taxon>
        <taxon>Pterygota</taxon>
        <taxon>Neoptera</taxon>
        <taxon>Endopterygota</taxon>
        <taxon>Coleoptera</taxon>
        <taxon>Polyphaga</taxon>
        <taxon>Cucujiformia</taxon>
        <taxon>Curculionidae</taxon>
        <taxon>Scolytinae</taxon>
        <taxon>Dendroctonus</taxon>
    </lineage>
</organism>
<gene>
    <name evidence="9" type="ORF">YQE_07692</name>
</gene>
<dbReference type="HOGENOM" id="CLU_019853_2_0_1"/>
<dbReference type="OMA" id="AITYPHF"/>
<keyword evidence="5 8" id="KW-1133">Transmembrane helix</keyword>
<keyword evidence="7" id="KW-0325">Glycoprotein</keyword>
<reference evidence="9 11" key="1">
    <citation type="journal article" date="2013" name="Genome Biol.">
        <title>Draft genome of the mountain pine beetle, Dendroctonus ponderosae Hopkins, a major forest pest.</title>
        <authorList>
            <person name="Keeling C.I."/>
            <person name="Yuen M.M."/>
            <person name="Liao N.Y."/>
            <person name="Docking T.R."/>
            <person name="Chan S.K."/>
            <person name="Taylor G.A."/>
            <person name="Palmquist D.L."/>
            <person name="Jackman S.D."/>
            <person name="Nguyen A."/>
            <person name="Li M."/>
            <person name="Henderson H."/>
            <person name="Janes J.K."/>
            <person name="Zhao Y."/>
            <person name="Pandoh P."/>
            <person name="Moore R."/>
            <person name="Sperling F.A."/>
            <person name="Huber D.P."/>
            <person name="Birol I."/>
            <person name="Jones S.J."/>
            <person name="Bohlmann J."/>
        </authorList>
    </citation>
    <scope>NUCLEOTIDE SEQUENCE</scope>
</reference>
<evidence type="ECO:0000256" key="7">
    <source>
        <dbReference type="ARBA" id="ARBA00023180"/>
    </source>
</evidence>
<keyword evidence="6 8" id="KW-0472">Membrane</keyword>
<feature type="non-terminal residue" evidence="9">
    <location>
        <position position="1"/>
    </location>
</feature>
<evidence type="ECO:0000256" key="5">
    <source>
        <dbReference type="ARBA" id="ARBA00022989"/>
    </source>
</evidence>
<accession>N6UAS4</accession>
<evidence type="ECO:0000256" key="4">
    <source>
        <dbReference type="ARBA" id="ARBA00022692"/>
    </source>
</evidence>
<dbReference type="InterPro" id="IPR002159">
    <property type="entry name" value="CD36_fam"/>
</dbReference>
<dbReference type="EnsemblMetazoa" id="XM_019906882.1">
    <property type="protein sequence ID" value="XP_019762441.1"/>
    <property type="gene ID" value="LOC109539246"/>
</dbReference>
<keyword evidence="3" id="KW-1003">Cell membrane</keyword>
<dbReference type="AlphaFoldDB" id="N6UAS4"/>
<evidence type="ECO:0000256" key="2">
    <source>
        <dbReference type="ARBA" id="ARBA00010532"/>
    </source>
</evidence>
<evidence type="ECO:0000256" key="6">
    <source>
        <dbReference type="ARBA" id="ARBA00023136"/>
    </source>
</evidence>
<evidence type="ECO:0008006" key="12">
    <source>
        <dbReference type="Google" id="ProtNLM"/>
    </source>
</evidence>
<keyword evidence="11" id="KW-1185">Reference proteome</keyword>
<feature type="transmembrane region" description="Helical" evidence="8">
    <location>
        <begin position="12"/>
        <end position="32"/>
    </location>
</feature>
<protein>
    <recommendedName>
        <fullName evidence="12">Scavenger receptor class B member 1</fullName>
    </recommendedName>
</protein>
<feature type="transmembrane region" description="Helical" evidence="8">
    <location>
        <begin position="472"/>
        <end position="491"/>
    </location>
</feature>
<evidence type="ECO:0000256" key="1">
    <source>
        <dbReference type="ARBA" id="ARBA00004236"/>
    </source>
</evidence>
<evidence type="ECO:0000313" key="10">
    <source>
        <dbReference type="EnsemblMetazoa" id="XP_019762441.1"/>
    </source>
</evidence>